<evidence type="ECO:0000313" key="2">
    <source>
        <dbReference type="Proteomes" id="UP000317171"/>
    </source>
</evidence>
<name>A0A517RF80_9PLAN</name>
<dbReference type="Proteomes" id="UP000317171">
    <property type="component" value="Chromosome"/>
</dbReference>
<reference evidence="1 2" key="1">
    <citation type="submission" date="2019-02" db="EMBL/GenBank/DDBJ databases">
        <title>Deep-cultivation of Planctomycetes and their phenomic and genomic characterization uncovers novel biology.</title>
        <authorList>
            <person name="Wiegand S."/>
            <person name="Jogler M."/>
            <person name="Boedeker C."/>
            <person name="Pinto D."/>
            <person name="Vollmers J."/>
            <person name="Rivas-Marin E."/>
            <person name="Kohn T."/>
            <person name="Peeters S.H."/>
            <person name="Heuer A."/>
            <person name="Rast P."/>
            <person name="Oberbeckmann S."/>
            <person name="Bunk B."/>
            <person name="Jeske O."/>
            <person name="Meyerdierks A."/>
            <person name="Storesund J.E."/>
            <person name="Kallscheuer N."/>
            <person name="Luecker S."/>
            <person name="Lage O.M."/>
            <person name="Pohl T."/>
            <person name="Merkel B.J."/>
            <person name="Hornburger P."/>
            <person name="Mueller R.-W."/>
            <person name="Bruemmer F."/>
            <person name="Labrenz M."/>
            <person name="Spormann A.M."/>
            <person name="Op den Camp H."/>
            <person name="Overmann J."/>
            <person name="Amann R."/>
            <person name="Jetten M.S.M."/>
            <person name="Mascher T."/>
            <person name="Medema M.H."/>
            <person name="Devos D.P."/>
            <person name="Kaster A.-K."/>
            <person name="Ovreas L."/>
            <person name="Rohde M."/>
            <person name="Galperin M.Y."/>
            <person name="Jogler C."/>
        </authorList>
    </citation>
    <scope>NUCLEOTIDE SEQUENCE [LARGE SCALE GENOMIC DNA]</scope>
    <source>
        <strain evidence="1 2">Pan241w</strain>
    </source>
</reference>
<gene>
    <name evidence="1" type="ORF">Pan241w_26180</name>
</gene>
<evidence type="ECO:0000313" key="1">
    <source>
        <dbReference type="EMBL" id="QDT42533.1"/>
    </source>
</evidence>
<accession>A0A517RF80</accession>
<dbReference type="RefSeq" id="WP_145215934.1">
    <property type="nucleotide sequence ID" value="NZ_CP036269.1"/>
</dbReference>
<dbReference type="KEGG" id="gaz:Pan241w_26180"/>
<keyword evidence="2" id="KW-1185">Reference proteome</keyword>
<sequence length="132" mass="15999">MHVTESQHVKGYKNLMHKWSEYLSDFKDYANIRCEGCFFENDSEEEKKENKLRNQFTFFLYGYQCSIQLRTKLESVEFIVKNICLNREKIFQLNIHLYFDHNEKEYSLQHGLHENDSVSFLIINMIEETINQ</sequence>
<proteinExistence type="predicted"/>
<organism evidence="1 2">
    <name type="scientific">Gimesia alba</name>
    <dbReference type="NCBI Taxonomy" id="2527973"/>
    <lineage>
        <taxon>Bacteria</taxon>
        <taxon>Pseudomonadati</taxon>
        <taxon>Planctomycetota</taxon>
        <taxon>Planctomycetia</taxon>
        <taxon>Planctomycetales</taxon>
        <taxon>Planctomycetaceae</taxon>
        <taxon>Gimesia</taxon>
    </lineage>
</organism>
<protein>
    <submittedName>
        <fullName evidence="1">Uncharacterized protein</fullName>
    </submittedName>
</protein>
<dbReference type="EMBL" id="CP036269">
    <property type="protein sequence ID" value="QDT42533.1"/>
    <property type="molecule type" value="Genomic_DNA"/>
</dbReference>
<dbReference type="AlphaFoldDB" id="A0A517RF80"/>